<accession>A0A917MWI2</accession>
<dbReference type="EMBL" id="BMIB01000003">
    <property type="protein sequence ID" value="GGH70445.1"/>
    <property type="molecule type" value="Genomic_DNA"/>
</dbReference>
<name>A0A917MWI2_9BACT</name>
<sequence>MIEILTDVPDNVAGFRAVGEVTGDDFKTVVFPVVDQAVIRHGELNYLMIIDTPLSNWTYGAWVQDALLGVQELTKWNRAAIVTDSEGINRFTDIFSILVPGVFKGFLPEELPQAVNWVATGNK</sequence>
<evidence type="ECO:0008006" key="3">
    <source>
        <dbReference type="Google" id="ProtNLM"/>
    </source>
</evidence>
<keyword evidence="2" id="KW-1185">Reference proteome</keyword>
<comment type="caution">
    <text evidence="1">The sequence shown here is derived from an EMBL/GenBank/DDBJ whole genome shotgun (WGS) entry which is preliminary data.</text>
</comment>
<dbReference type="Gene3D" id="3.40.50.10600">
    <property type="entry name" value="SpoIIaa-like domains"/>
    <property type="match status" value="1"/>
</dbReference>
<gene>
    <name evidence="1" type="ORF">GCM10011379_28720</name>
</gene>
<dbReference type="InterPro" id="IPR038396">
    <property type="entry name" value="SpoIIAA-like_sf"/>
</dbReference>
<reference evidence="1" key="2">
    <citation type="submission" date="2020-09" db="EMBL/GenBank/DDBJ databases">
        <authorList>
            <person name="Sun Q."/>
            <person name="Zhou Y."/>
        </authorList>
    </citation>
    <scope>NUCLEOTIDE SEQUENCE</scope>
    <source>
        <strain evidence="1">CGMCC 1.15290</strain>
    </source>
</reference>
<dbReference type="Proteomes" id="UP000627292">
    <property type="component" value="Unassembled WGS sequence"/>
</dbReference>
<organism evidence="1 2">
    <name type="scientific">Filimonas zeae</name>
    <dbReference type="NCBI Taxonomy" id="1737353"/>
    <lineage>
        <taxon>Bacteria</taxon>
        <taxon>Pseudomonadati</taxon>
        <taxon>Bacteroidota</taxon>
        <taxon>Chitinophagia</taxon>
        <taxon>Chitinophagales</taxon>
        <taxon>Chitinophagaceae</taxon>
        <taxon>Filimonas</taxon>
    </lineage>
</organism>
<evidence type="ECO:0000313" key="1">
    <source>
        <dbReference type="EMBL" id="GGH70445.1"/>
    </source>
</evidence>
<reference evidence="1" key="1">
    <citation type="journal article" date="2014" name="Int. J. Syst. Evol. Microbiol.">
        <title>Complete genome sequence of Corynebacterium casei LMG S-19264T (=DSM 44701T), isolated from a smear-ripened cheese.</title>
        <authorList>
            <consortium name="US DOE Joint Genome Institute (JGI-PGF)"/>
            <person name="Walter F."/>
            <person name="Albersmeier A."/>
            <person name="Kalinowski J."/>
            <person name="Ruckert C."/>
        </authorList>
    </citation>
    <scope>NUCLEOTIDE SEQUENCE</scope>
    <source>
        <strain evidence="1">CGMCC 1.15290</strain>
    </source>
</reference>
<dbReference type="InterPro" id="IPR021866">
    <property type="entry name" value="SpoIIAA-like"/>
</dbReference>
<dbReference type="AlphaFoldDB" id="A0A917MWI2"/>
<dbReference type="RefSeq" id="WP_188953389.1">
    <property type="nucleotide sequence ID" value="NZ_BMIB01000003.1"/>
</dbReference>
<dbReference type="Pfam" id="PF11964">
    <property type="entry name" value="SpoIIAA-like"/>
    <property type="match status" value="1"/>
</dbReference>
<protein>
    <recommendedName>
        <fullName evidence="3">SpoIIAA-like</fullName>
    </recommendedName>
</protein>
<dbReference type="InterPro" id="IPR036513">
    <property type="entry name" value="STAS_dom_sf"/>
</dbReference>
<proteinExistence type="predicted"/>
<evidence type="ECO:0000313" key="2">
    <source>
        <dbReference type="Proteomes" id="UP000627292"/>
    </source>
</evidence>
<dbReference type="SUPFAM" id="SSF52091">
    <property type="entry name" value="SpoIIaa-like"/>
    <property type="match status" value="1"/>
</dbReference>